<protein>
    <submittedName>
        <fullName evidence="2">WGS project CCBQ000000000 data, contig 00006</fullName>
    </submittedName>
</protein>
<dbReference type="OrthoDB" id="4068457at2759"/>
<name>A0A0A8L8I3_9SACH</name>
<feature type="signal peptide" evidence="1">
    <location>
        <begin position="1"/>
        <end position="21"/>
    </location>
</feature>
<keyword evidence="3" id="KW-1185">Reference proteome</keyword>
<gene>
    <name evidence="2" type="ORF">KLDO_g3450</name>
</gene>
<feature type="chain" id="PRO_5002056079" evidence="1">
    <location>
        <begin position="22"/>
        <end position="222"/>
    </location>
</feature>
<sequence length="222" mass="23228">MQLSTSCIFLVLITLFRAVSASSSNFTLKCYSPGTDLAGANIYVTDDNKIYIANSTLTASGVVIANGSLQMEDGKMMGIGKNFLSLQADSASFEIAYPFIIENGVLKLYDEDFHAVPSGKDGVYVLGSVNAAAGRDDVIPIQIKAIGNDGNAVSDYKGSSVTSTSSYSVLGSQTFDESSASAAALSTATSTTLAKSSSKNIAPSMRFNENNVFAALLIAMIF</sequence>
<comment type="caution">
    <text evidence="2">The sequence shown here is derived from an EMBL/GenBank/DDBJ whole genome shotgun (WGS) entry which is preliminary data.</text>
</comment>
<reference evidence="2 3" key="1">
    <citation type="submission" date="2014-03" db="EMBL/GenBank/DDBJ databases">
        <title>The genome of Kluyveromyces dobzhanskii.</title>
        <authorList>
            <person name="Nystedt B."/>
            <person name="Astrom S."/>
        </authorList>
    </citation>
    <scope>NUCLEOTIDE SEQUENCE [LARGE SCALE GENOMIC DNA]</scope>
    <source>
        <strain evidence="2 3">CBS 2104</strain>
    </source>
</reference>
<evidence type="ECO:0000256" key="1">
    <source>
        <dbReference type="SAM" id="SignalP"/>
    </source>
</evidence>
<evidence type="ECO:0000313" key="2">
    <source>
        <dbReference type="EMBL" id="CDO95204.1"/>
    </source>
</evidence>
<accession>A0A0A8L8I3</accession>
<dbReference type="Proteomes" id="UP000031516">
    <property type="component" value="Unassembled WGS sequence"/>
</dbReference>
<organism evidence="2 3">
    <name type="scientific">Kluyveromyces dobzhanskii CBS 2104</name>
    <dbReference type="NCBI Taxonomy" id="1427455"/>
    <lineage>
        <taxon>Eukaryota</taxon>
        <taxon>Fungi</taxon>
        <taxon>Dikarya</taxon>
        <taxon>Ascomycota</taxon>
        <taxon>Saccharomycotina</taxon>
        <taxon>Saccharomycetes</taxon>
        <taxon>Saccharomycetales</taxon>
        <taxon>Saccharomycetaceae</taxon>
        <taxon>Kluyveromyces</taxon>
    </lineage>
</organism>
<keyword evidence="1" id="KW-0732">Signal</keyword>
<proteinExistence type="predicted"/>
<dbReference type="EMBL" id="CCBQ010000043">
    <property type="protein sequence ID" value="CDO95204.1"/>
    <property type="molecule type" value="Genomic_DNA"/>
</dbReference>
<evidence type="ECO:0000313" key="3">
    <source>
        <dbReference type="Proteomes" id="UP000031516"/>
    </source>
</evidence>
<dbReference type="AlphaFoldDB" id="A0A0A8L8I3"/>